<dbReference type="EMBL" id="FPHI01000025">
    <property type="protein sequence ID" value="SFV64437.1"/>
    <property type="molecule type" value="Genomic_DNA"/>
</dbReference>
<feature type="domain" description="NERD" evidence="1">
    <location>
        <begin position="42"/>
        <end position="159"/>
    </location>
</feature>
<dbReference type="InterPro" id="IPR011528">
    <property type="entry name" value="NERD"/>
</dbReference>
<gene>
    <name evidence="2" type="ORF">MNB_SV-3-1530</name>
</gene>
<protein>
    <recommendedName>
        <fullName evidence="1">NERD domain-containing protein</fullName>
    </recommendedName>
</protein>
<evidence type="ECO:0000259" key="1">
    <source>
        <dbReference type="PROSITE" id="PS50965"/>
    </source>
</evidence>
<sequence length="337" mass="39010">MILKALGKETEKQINILRELLQKSDSSAQKKLIQTDLKRIENGYKSEKENAYYLDFEFENSTHSIILHDIRLEYNGRTAQIDHIFIGRTGITLLESKSFTGELTIKDDGSLLVKYGNNINTYPNPIEQNNRHRQVLKELINDNFDLQGNTKLLGGINIDSKVLINPKTTVTNKKLPDGFERADSFATQRVKEINKMGILKVLHTASKVMTMEKNIELAEFIIKNHKPIIFDYTKKYCMKTNQKDVGFVKEENIHDQKNQTIGINTETYVCLKCKSTNLEVAYGRNYYFKCLDCDNNIPIKHTCKTPECKPRTKKRKNQFFKVCEKCGIDELFYENKS</sequence>
<dbReference type="Pfam" id="PF08378">
    <property type="entry name" value="NERD"/>
    <property type="match status" value="1"/>
</dbReference>
<accession>A0A1W1CFD4</accession>
<proteinExistence type="predicted"/>
<dbReference type="PROSITE" id="PS50965">
    <property type="entry name" value="NERD"/>
    <property type="match status" value="1"/>
</dbReference>
<evidence type="ECO:0000313" key="2">
    <source>
        <dbReference type="EMBL" id="SFV64437.1"/>
    </source>
</evidence>
<name>A0A1W1CFD4_9ZZZZ</name>
<dbReference type="AlphaFoldDB" id="A0A1W1CFD4"/>
<organism evidence="2">
    <name type="scientific">hydrothermal vent metagenome</name>
    <dbReference type="NCBI Taxonomy" id="652676"/>
    <lineage>
        <taxon>unclassified sequences</taxon>
        <taxon>metagenomes</taxon>
        <taxon>ecological metagenomes</taxon>
    </lineage>
</organism>
<reference evidence="2" key="1">
    <citation type="submission" date="2016-10" db="EMBL/GenBank/DDBJ databases">
        <authorList>
            <person name="de Groot N.N."/>
        </authorList>
    </citation>
    <scope>NUCLEOTIDE SEQUENCE</scope>
</reference>